<dbReference type="EMBL" id="CP001329">
    <property type="protein sequence ID" value="ACO65444.1"/>
    <property type="molecule type" value="Genomic_DNA"/>
</dbReference>
<dbReference type="Pfam" id="PF16420">
    <property type="entry name" value="ATG7_N"/>
    <property type="match status" value="1"/>
</dbReference>
<dbReference type="Gene3D" id="3.40.50.720">
    <property type="entry name" value="NAD(P)-binding Rossmann-like Domain"/>
    <property type="match status" value="1"/>
</dbReference>
<keyword evidence="5 7" id="KW-0072">Autophagy</keyword>
<dbReference type="GO" id="GO:0000422">
    <property type="term" value="P:autophagy of mitochondrion"/>
    <property type="evidence" value="ECO:0007669"/>
    <property type="project" value="TreeGrafter"/>
</dbReference>
<dbReference type="AlphaFoldDB" id="C1EBN3"/>
<sequence length="737" mass="78969">MAADADTLRFEPWQSAVDPGFWAELARRKLDNAGLSEDPWLITALYTPAQNAVVSSPCQLDARAFGAGDESELAARARDVAASGRLEMPGTLVNVNTLERFRAFDRGTLMSNAAKKLVEDIRSGRADDDAALLTPFIALTYADLKKWSFYYWFAFPALKLDVPAKVISCGPLAEHVELGAVADEISRGCEATLRRDANDPARTWWIVDNVSGECEPPSSIATVRTRDFSTWTLAFVDPCASEAHPGWALRNLLSWLAVRTRETETAGEAAGETAGAAGADAPRRVRVLAVRKSAGRVCPRASRVFECVLPVTTDGNLENPTGVGWEVNASGRPGPRLANLGSSMDPTRLASQAVDLNLKLMRWRLLPQLRVAQVASTRCLLLGAGTLGCAVARCLLGWGVRKITFVDGGDVSFSNPVRQSLFEFGDCLGGGKPKAEAAAEALRRIFPGVDAQGVRMMIPMPGHPVPDAELPRVLDDTRRLEDLIDAHDCVYLLTDTRESRWLPTLTCAAKGKLLINAALGFDSYLVMRHGGGLLRADERSGTDGTTTDERGGAFAGRLGCYFCNDVVAPGDSTTDRTLDQQCTVTRPGLAPIAGALAVEMMVSTAHGCVEGDDPTRMPAHTHESFASSRSGSGSGSGSGSTGDRDDGTTALGIVPHQIRGGVFDLSQRLFAAPAFDRCVACSEKVVAAFLKPDGRDEFLRRAFDDPAYLENATGLAAMKEEVDDAAWLGEDSDGDDF</sequence>
<evidence type="ECO:0000256" key="7">
    <source>
        <dbReference type="RuleBase" id="RU366022"/>
    </source>
</evidence>
<dbReference type="PANTHER" id="PTHR10953:SF3">
    <property type="entry name" value="UBIQUITIN-LIKE MODIFIER-ACTIVATING ENZYME ATG7"/>
    <property type="match status" value="1"/>
</dbReference>
<dbReference type="InterPro" id="IPR042523">
    <property type="entry name" value="Atg7_N_2"/>
</dbReference>
<dbReference type="NCBIfam" id="TIGR01381">
    <property type="entry name" value="E1_like_apg7"/>
    <property type="match status" value="1"/>
</dbReference>
<evidence type="ECO:0000256" key="2">
    <source>
        <dbReference type="ARBA" id="ARBA00017647"/>
    </source>
</evidence>
<evidence type="ECO:0000256" key="6">
    <source>
        <dbReference type="PIRSR" id="PIRSR606285-1"/>
    </source>
</evidence>
<organism evidence="11 12">
    <name type="scientific">Micromonas commoda (strain RCC299 / NOUM17 / CCMP2709)</name>
    <name type="common">Picoplanktonic green alga</name>
    <dbReference type="NCBI Taxonomy" id="296587"/>
    <lineage>
        <taxon>Eukaryota</taxon>
        <taxon>Viridiplantae</taxon>
        <taxon>Chlorophyta</taxon>
        <taxon>Mamiellophyceae</taxon>
        <taxon>Mamiellales</taxon>
        <taxon>Mamiellaceae</taxon>
        <taxon>Micromonas</taxon>
    </lineage>
</organism>
<accession>C1EBN3</accession>
<dbReference type="GeneID" id="8246358"/>
<dbReference type="GO" id="GO:0032446">
    <property type="term" value="P:protein modification by small protein conjugation"/>
    <property type="evidence" value="ECO:0007669"/>
    <property type="project" value="TreeGrafter"/>
</dbReference>
<evidence type="ECO:0000313" key="12">
    <source>
        <dbReference type="Proteomes" id="UP000002009"/>
    </source>
</evidence>
<evidence type="ECO:0000256" key="1">
    <source>
        <dbReference type="ARBA" id="ARBA00010931"/>
    </source>
</evidence>
<comment type="function">
    <text evidence="7">E1-like activating enzyme involved in the 2 ubiquitin-like systems required for autophagy.</text>
</comment>
<protein>
    <recommendedName>
        <fullName evidence="2 7">Ubiquitin-like modifier-activating enzyme ATG7</fullName>
    </recommendedName>
    <alternativeName>
        <fullName evidence="7">Autophagy-related protein 7</fullName>
    </alternativeName>
</protein>
<dbReference type="GO" id="GO:0015031">
    <property type="term" value="P:protein transport"/>
    <property type="evidence" value="ECO:0007669"/>
    <property type="project" value="UniProtKB-UniRule"/>
</dbReference>
<evidence type="ECO:0000259" key="9">
    <source>
        <dbReference type="Pfam" id="PF00899"/>
    </source>
</evidence>
<keyword evidence="12" id="KW-1185">Reference proteome</keyword>
<dbReference type="GO" id="GO:0000407">
    <property type="term" value="C:phagophore assembly site"/>
    <property type="evidence" value="ECO:0007669"/>
    <property type="project" value="UniProtKB-SubCell"/>
</dbReference>
<evidence type="ECO:0000256" key="5">
    <source>
        <dbReference type="ARBA" id="ARBA00023006"/>
    </source>
</evidence>
<dbReference type="PANTHER" id="PTHR10953">
    <property type="entry name" value="UBIQUITIN-ACTIVATING ENZYME E1"/>
    <property type="match status" value="1"/>
</dbReference>
<dbReference type="InterPro" id="IPR000594">
    <property type="entry name" value="ThiF_NAD_FAD-bd"/>
</dbReference>
<dbReference type="InterPro" id="IPR035985">
    <property type="entry name" value="Ubiquitin-activating_enz"/>
</dbReference>
<dbReference type="Gene3D" id="3.40.140.70">
    <property type="entry name" value="Ubiquitin-like modifier-activating enzyme ATG7 N-terminal domain"/>
    <property type="match status" value="1"/>
</dbReference>
<reference evidence="11 12" key="1">
    <citation type="journal article" date="2009" name="Science">
        <title>Green evolution and dynamic adaptations revealed by genomes of the marine picoeukaryotes Micromonas.</title>
        <authorList>
            <person name="Worden A.Z."/>
            <person name="Lee J.H."/>
            <person name="Mock T."/>
            <person name="Rouze P."/>
            <person name="Simmons M.P."/>
            <person name="Aerts A.L."/>
            <person name="Allen A.E."/>
            <person name="Cuvelier M.L."/>
            <person name="Derelle E."/>
            <person name="Everett M.V."/>
            <person name="Foulon E."/>
            <person name="Grimwood J."/>
            <person name="Gundlach H."/>
            <person name="Henrissat B."/>
            <person name="Napoli C."/>
            <person name="McDonald S.M."/>
            <person name="Parker M.S."/>
            <person name="Rombauts S."/>
            <person name="Salamov A."/>
            <person name="Von Dassow P."/>
            <person name="Badger J.H."/>
            <person name="Coutinho P.M."/>
            <person name="Demir E."/>
            <person name="Dubchak I."/>
            <person name="Gentemann C."/>
            <person name="Eikrem W."/>
            <person name="Gready J.E."/>
            <person name="John U."/>
            <person name="Lanier W."/>
            <person name="Lindquist E.A."/>
            <person name="Lucas S."/>
            <person name="Mayer K.F."/>
            <person name="Moreau H."/>
            <person name="Not F."/>
            <person name="Otillar R."/>
            <person name="Panaud O."/>
            <person name="Pangilinan J."/>
            <person name="Paulsen I."/>
            <person name="Piegu B."/>
            <person name="Poliakov A."/>
            <person name="Robbens S."/>
            <person name="Schmutz J."/>
            <person name="Toulza E."/>
            <person name="Wyss T."/>
            <person name="Zelensky A."/>
            <person name="Zhou K."/>
            <person name="Armbrust E.V."/>
            <person name="Bhattacharya D."/>
            <person name="Goodenough U.W."/>
            <person name="Van de Peer Y."/>
            <person name="Grigoriev I.V."/>
        </authorList>
    </citation>
    <scope>NUCLEOTIDE SEQUENCE [LARGE SCALE GENOMIC DNA]</scope>
    <source>
        <strain evidence="12">RCC299 / NOUM17</strain>
    </source>
</reference>
<evidence type="ECO:0000256" key="4">
    <source>
        <dbReference type="ARBA" id="ARBA00022927"/>
    </source>
</evidence>
<keyword evidence="7" id="KW-0833">Ubl conjugation pathway</keyword>
<dbReference type="OrthoDB" id="338614at2759"/>
<dbReference type="InterPro" id="IPR045886">
    <property type="entry name" value="ThiF/MoeB/HesA"/>
</dbReference>
<dbReference type="InterPro" id="IPR032197">
    <property type="entry name" value="Atg7_N"/>
</dbReference>
<dbReference type="KEGG" id="mis:MICPUN_107394"/>
<dbReference type="GO" id="GO:0006995">
    <property type="term" value="P:cellular response to nitrogen starvation"/>
    <property type="evidence" value="ECO:0007669"/>
    <property type="project" value="TreeGrafter"/>
</dbReference>
<proteinExistence type="inferred from homology"/>
<dbReference type="GO" id="GO:0000045">
    <property type="term" value="P:autophagosome assembly"/>
    <property type="evidence" value="ECO:0007669"/>
    <property type="project" value="TreeGrafter"/>
</dbReference>
<dbReference type="GO" id="GO:0034727">
    <property type="term" value="P:piecemeal microautophagy of the nucleus"/>
    <property type="evidence" value="ECO:0007669"/>
    <property type="project" value="TreeGrafter"/>
</dbReference>
<dbReference type="STRING" id="296587.C1EBN3"/>
<name>C1EBN3_MICCC</name>
<gene>
    <name evidence="11" type="primary">APG7</name>
    <name evidence="11" type="ORF">MICPUN_107394</name>
</gene>
<dbReference type="FunFam" id="3.40.140.70:FF:000001">
    <property type="entry name" value="Ubiquitin-like modifier-activating enzyme atg7"/>
    <property type="match status" value="1"/>
</dbReference>
<dbReference type="SUPFAM" id="SSF69572">
    <property type="entry name" value="Activating enzymes of the ubiquitin-like proteins"/>
    <property type="match status" value="1"/>
</dbReference>
<dbReference type="InterPro" id="IPR042522">
    <property type="entry name" value="Atg7_N_1"/>
</dbReference>
<feature type="region of interest" description="Disordered" evidence="8">
    <location>
        <begin position="611"/>
        <end position="651"/>
    </location>
</feature>
<feature type="domain" description="THIF-type NAD/FAD binding fold" evidence="9">
    <location>
        <begin position="362"/>
        <end position="602"/>
    </location>
</feature>
<keyword evidence="7" id="KW-0963">Cytoplasm</keyword>
<feature type="active site" description="Glycyl thioester intermediate" evidence="6">
    <location>
        <position position="582"/>
    </location>
</feature>
<dbReference type="Pfam" id="PF00899">
    <property type="entry name" value="ThiF"/>
    <property type="match status" value="1"/>
</dbReference>
<comment type="similarity">
    <text evidence="1 7">Belongs to the ATG7 family.</text>
</comment>
<dbReference type="Proteomes" id="UP000002009">
    <property type="component" value="Chromosome 9"/>
</dbReference>
<dbReference type="RefSeq" id="XP_002504186.1">
    <property type="nucleotide sequence ID" value="XM_002504140.1"/>
</dbReference>
<evidence type="ECO:0000256" key="8">
    <source>
        <dbReference type="SAM" id="MobiDB-lite"/>
    </source>
</evidence>
<dbReference type="FunFam" id="3.40.50.720:FF:000243">
    <property type="entry name" value="Ubiquitin-like modifier-activating enzyme ATG7"/>
    <property type="match status" value="1"/>
</dbReference>
<dbReference type="Gene3D" id="3.40.140.100">
    <property type="entry name" value="Ubiquitin-like modifier-activating enzyme ATG7 C-terminal domain"/>
    <property type="match status" value="1"/>
</dbReference>
<dbReference type="GO" id="GO:0019778">
    <property type="term" value="F:Atg12 activating enzyme activity"/>
    <property type="evidence" value="ECO:0007669"/>
    <property type="project" value="TreeGrafter"/>
</dbReference>
<dbReference type="InterPro" id="IPR006285">
    <property type="entry name" value="Atg7"/>
</dbReference>
<dbReference type="eggNOG" id="KOG2337">
    <property type="taxonomic scope" value="Eukaryota"/>
</dbReference>
<keyword evidence="3 7" id="KW-0813">Transport</keyword>
<comment type="subcellular location">
    <subcellularLocation>
        <location evidence="7">Cytoplasm</location>
    </subcellularLocation>
    <subcellularLocation>
        <location evidence="7">Preautophagosomal structure</location>
    </subcellularLocation>
</comment>
<dbReference type="OMA" id="WSFYYWF"/>
<keyword evidence="4 7" id="KW-0653">Protein transport</keyword>
<evidence type="ECO:0000313" key="11">
    <source>
        <dbReference type="EMBL" id="ACO65444.1"/>
    </source>
</evidence>
<dbReference type="InParanoid" id="C1EBN3"/>
<evidence type="ECO:0000259" key="10">
    <source>
        <dbReference type="Pfam" id="PF16420"/>
    </source>
</evidence>
<evidence type="ECO:0000256" key="3">
    <source>
        <dbReference type="ARBA" id="ARBA00022448"/>
    </source>
</evidence>
<feature type="domain" description="Ubiquitin-like modifier-activating enzyme Atg7 N-terminal" evidence="10">
    <location>
        <begin position="8"/>
        <end position="344"/>
    </location>
</feature>
<dbReference type="GO" id="GO:0019779">
    <property type="term" value="F:Atg8 activating enzyme activity"/>
    <property type="evidence" value="ECO:0007669"/>
    <property type="project" value="TreeGrafter"/>
</dbReference>
<comment type="subunit">
    <text evidence="7">Homodimer.</text>
</comment>
<dbReference type="FunCoup" id="C1EBN3">
    <property type="interactions" value="1410"/>
</dbReference>